<gene>
    <name evidence="1" type="ORF">F9461_19040</name>
</gene>
<name>A0A8S7RXT8_ECOLX</name>
<dbReference type="Proteomes" id="UP000534496">
    <property type="component" value="Unassembled WGS sequence"/>
</dbReference>
<dbReference type="AlphaFoldDB" id="A0A8S7RXT8"/>
<accession>A0A8S7RXT8</accession>
<evidence type="ECO:0000313" key="2">
    <source>
        <dbReference type="Proteomes" id="UP000534496"/>
    </source>
</evidence>
<reference evidence="1 2" key="1">
    <citation type="submission" date="2019-12" db="EMBL/GenBank/DDBJ databases">
        <authorList>
            <consortium name="NARMS: The National Antimicrobial Resistance Monitoring System"/>
        </authorList>
    </citation>
    <scope>NUCLEOTIDE SEQUENCE [LARGE SCALE GENOMIC DNA]</scope>
    <source>
        <strain evidence="1 2">CVM N19EC0189</strain>
    </source>
</reference>
<dbReference type="EMBL" id="AASVQO010000015">
    <property type="protein sequence ID" value="EFH3675291.1"/>
    <property type="molecule type" value="Genomic_DNA"/>
</dbReference>
<organism evidence="1 2">
    <name type="scientific">Escherichia coli</name>
    <dbReference type="NCBI Taxonomy" id="562"/>
    <lineage>
        <taxon>Bacteria</taxon>
        <taxon>Pseudomonadati</taxon>
        <taxon>Pseudomonadota</taxon>
        <taxon>Gammaproteobacteria</taxon>
        <taxon>Enterobacterales</taxon>
        <taxon>Enterobacteriaceae</taxon>
        <taxon>Escherichia</taxon>
    </lineage>
</organism>
<evidence type="ECO:0000313" key="1">
    <source>
        <dbReference type="EMBL" id="EFH3675291.1"/>
    </source>
</evidence>
<sequence>MSEKKTTYCQVALSDKANDKLGKFQMKLKEKKNIKMSKAEVINTILEAMTMAEFDKVSSAVGVSAKAREKIMRIYENSNMTKEDLEQILSKLP</sequence>
<comment type="caution">
    <text evidence="1">The sequence shown here is derived from an EMBL/GenBank/DDBJ whole genome shotgun (WGS) entry which is preliminary data.</text>
</comment>
<proteinExistence type="predicted"/>
<protein>
    <submittedName>
        <fullName evidence="1">Uncharacterized protein</fullName>
    </submittedName>
</protein>